<dbReference type="GO" id="GO:0015093">
    <property type="term" value="F:ferrous iron transmembrane transporter activity"/>
    <property type="evidence" value="ECO:0007669"/>
    <property type="project" value="TreeGrafter"/>
</dbReference>
<comment type="similarity">
    <text evidence="2">Belongs to the cation diffusion facilitator (CDF) transporter (TC 2.A.4) family.</text>
</comment>
<dbReference type="InterPro" id="IPR050291">
    <property type="entry name" value="CDF_Transporter"/>
</dbReference>
<dbReference type="SUPFAM" id="SSF160240">
    <property type="entry name" value="Cation efflux protein cytoplasmic domain-like"/>
    <property type="match status" value="1"/>
</dbReference>
<dbReference type="Gene3D" id="3.30.70.1350">
    <property type="entry name" value="Cation efflux protein, cytoplasmic domain"/>
    <property type="match status" value="1"/>
</dbReference>
<feature type="transmembrane region" description="Helical" evidence="8">
    <location>
        <begin position="35"/>
        <end position="56"/>
    </location>
</feature>
<dbReference type="OrthoDB" id="9806522at2"/>
<reference evidence="12" key="1">
    <citation type="submission" date="2016-12" db="EMBL/GenBank/DDBJ databases">
        <title>Draft Genome Sequences od Carboxydothermus pertinax and islandicus, Hydrogenogenic Carboxydotrophic Bacteria.</title>
        <authorList>
            <person name="Fukuyama Y."/>
            <person name="Ohmae K."/>
            <person name="Yoneda Y."/>
            <person name="Yoshida T."/>
            <person name="Sako Y."/>
        </authorList>
    </citation>
    <scope>NUCLEOTIDE SEQUENCE [LARGE SCALE GENOMIC DNA]</scope>
    <source>
        <strain evidence="12">SET</strain>
    </source>
</reference>
<dbReference type="GO" id="GO:0015086">
    <property type="term" value="F:cadmium ion transmembrane transporter activity"/>
    <property type="evidence" value="ECO:0007669"/>
    <property type="project" value="TreeGrafter"/>
</dbReference>
<dbReference type="GO" id="GO:0015341">
    <property type="term" value="F:zinc efflux antiporter activity"/>
    <property type="evidence" value="ECO:0007669"/>
    <property type="project" value="TreeGrafter"/>
</dbReference>
<feature type="domain" description="Cation efflux protein transmembrane" evidence="9">
    <location>
        <begin position="11"/>
        <end position="200"/>
    </location>
</feature>
<evidence type="ECO:0000313" key="11">
    <source>
        <dbReference type="EMBL" id="GAV24487.1"/>
    </source>
</evidence>
<keyword evidence="3" id="KW-0813">Transport</keyword>
<evidence type="ECO:0000256" key="2">
    <source>
        <dbReference type="ARBA" id="ARBA00008114"/>
    </source>
</evidence>
<dbReference type="GO" id="GO:0005886">
    <property type="term" value="C:plasma membrane"/>
    <property type="evidence" value="ECO:0007669"/>
    <property type="project" value="UniProtKB-SubCell"/>
</dbReference>
<gene>
    <name evidence="11" type="ORF">ciss_04200</name>
</gene>
<dbReference type="FunFam" id="1.20.1510.10:FF:000006">
    <property type="entry name" value="Divalent cation efflux transporter"/>
    <property type="match status" value="1"/>
</dbReference>
<sequence>MNDKKVSWARLSIISNSLLVFFKLVIGFFTGSVSIIAEGLHSGVDLLASVITFFSVKVASRPADVRHPYGHGKVENIAGTIEGILIFLGAVLIIKEALPKFWHPEIPESLGWGIGVMAVSAVINFFISQALLKIAKETDSPALEADGWHLRTDVYTSVGVLLGLLLIKLTGIPYFDPILALIVAGMILKAAYEITFEGFANMVDTALPEKEIALIKDSIANYGEKFLEFHKLRARKSGSERFIDLHLVVPEKLSVREVHDLCTKIERDIEEKLPNSHVLIHAEPCQKEQRQCEDCPYCSEKKS</sequence>
<keyword evidence="5 8" id="KW-0812">Transmembrane</keyword>
<keyword evidence="4" id="KW-1003">Cell membrane</keyword>
<accession>A0A1L8D023</accession>
<dbReference type="STRING" id="661089.ciss_04200"/>
<dbReference type="GO" id="GO:0006882">
    <property type="term" value="P:intracellular zinc ion homeostasis"/>
    <property type="evidence" value="ECO:0007669"/>
    <property type="project" value="TreeGrafter"/>
</dbReference>
<evidence type="ECO:0000256" key="7">
    <source>
        <dbReference type="ARBA" id="ARBA00023136"/>
    </source>
</evidence>
<name>A0A1L8D023_9THEO</name>
<dbReference type="InterPro" id="IPR027470">
    <property type="entry name" value="Cation_efflux_CTD"/>
</dbReference>
<dbReference type="InterPro" id="IPR036837">
    <property type="entry name" value="Cation_efflux_CTD_sf"/>
</dbReference>
<keyword evidence="12" id="KW-1185">Reference proteome</keyword>
<feature type="transmembrane region" description="Helical" evidence="8">
    <location>
        <begin position="77"/>
        <end position="98"/>
    </location>
</feature>
<keyword evidence="6 8" id="KW-1133">Transmembrane helix</keyword>
<dbReference type="EMBL" id="BDJL01000007">
    <property type="protein sequence ID" value="GAV24487.1"/>
    <property type="molecule type" value="Genomic_DNA"/>
</dbReference>
<dbReference type="Pfam" id="PF16916">
    <property type="entry name" value="ZT_dimer"/>
    <property type="match status" value="1"/>
</dbReference>
<dbReference type="FunFam" id="3.30.70.1350:FF:000002">
    <property type="entry name" value="Ferrous-iron efflux pump FieF"/>
    <property type="match status" value="1"/>
</dbReference>
<feature type="transmembrane region" description="Helical" evidence="8">
    <location>
        <begin position="110"/>
        <end position="132"/>
    </location>
</feature>
<dbReference type="AlphaFoldDB" id="A0A1L8D023"/>
<evidence type="ECO:0000256" key="1">
    <source>
        <dbReference type="ARBA" id="ARBA00004651"/>
    </source>
</evidence>
<evidence type="ECO:0000256" key="4">
    <source>
        <dbReference type="ARBA" id="ARBA00022475"/>
    </source>
</evidence>
<dbReference type="InterPro" id="IPR027469">
    <property type="entry name" value="Cation_efflux_TMD_sf"/>
</dbReference>
<dbReference type="Pfam" id="PF01545">
    <property type="entry name" value="Cation_efflux"/>
    <property type="match status" value="1"/>
</dbReference>
<dbReference type="InterPro" id="IPR058533">
    <property type="entry name" value="Cation_efflux_TM"/>
</dbReference>
<dbReference type="NCBIfam" id="TIGR01297">
    <property type="entry name" value="CDF"/>
    <property type="match status" value="1"/>
</dbReference>
<organism evidence="11 12">
    <name type="scientific">Carboxydothermus islandicus</name>
    <dbReference type="NCBI Taxonomy" id="661089"/>
    <lineage>
        <taxon>Bacteria</taxon>
        <taxon>Bacillati</taxon>
        <taxon>Bacillota</taxon>
        <taxon>Clostridia</taxon>
        <taxon>Thermoanaerobacterales</taxon>
        <taxon>Thermoanaerobacteraceae</taxon>
        <taxon>Carboxydothermus</taxon>
    </lineage>
</organism>
<evidence type="ECO:0000256" key="6">
    <source>
        <dbReference type="ARBA" id="ARBA00022989"/>
    </source>
</evidence>
<dbReference type="PANTHER" id="PTHR43840">
    <property type="entry name" value="MITOCHONDRIAL METAL TRANSPORTER 1-RELATED"/>
    <property type="match status" value="1"/>
</dbReference>
<keyword evidence="7 8" id="KW-0472">Membrane</keyword>
<dbReference type="RefSeq" id="WP_075864684.1">
    <property type="nucleotide sequence ID" value="NZ_BDJL01000007.1"/>
</dbReference>
<dbReference type="SUPFAM" id="SSF161111">
    <property type="entry name" value="Cation efflux protein transmembrane domain-like"/>
    <property type="match status" value="1"/>
</dbReference>
<evidence type="ECO:0000259" key="10">
    <source>
        <dbReference type="Pfam" id="PF16916"/>
    </source>
</evidence>
<comment type="caution">
    <text evidence="11">The sequence shown here is derived from an EMBL/GenBank/DDBJ whole genome shotgun (WGS) entry which is preliminary data.</text>
</comment>
<comment type="subcellular location">
    <subcellularLocation>
        <location evidence="1">Cell membrane</location>
        <topology evidence="1">Multi-pass membrane protein</topology>
    </subcellularLocation>
</comment>
<dbReference type="InterPro" id="IPR002524">
    <property type="entry name" value="Cation_efflux"/>
</dbReference>
<dbReference type="PANTHER" id="PTHR43840:SF15">
    <property type="entry name" value="MITOCHONDRIAL METAL TRANSPORTER 1-RELATED"/>
    <property type="match status" value="1"/>
</dbReference>
<evidence type="ECO:0000256" key="3">
    <source>
        <dbReference type="ARBA" id="ARBA00022448"/>
    </source>
</evidence>
<evidence type="ECO:0000256" key="8">
    <source>
        <dbReference type="SAM" id="Phobius"/>
    </source>
</evidence>
<protein>
    <submittedName>
        <fullName evidence="11">Cation transporter</fullName>
    </submittedName>
</protein>
<evidence type="ECO:0000313" key="12">
    <source>
        <dbReference type="Proteomes" id="UP000187338"/>
    </source>
</evidence>
<dbReference type="Gene3D" id="1.20.1510.10">
    <property type="entry name" value="Cation efflux protein transmembrane domain"/>
    <property type="match status" value="1"/>
</dbReference>
<feature type="transmembrane region" description="Helical" evidence="8">
    <location>
        <begin position="7"/>
        <end position="29"/>
    </location>
</feature>
<evidence type="ECO:0000256" key="5">
    <source>
        <dbReference type="ARBA" id="ARBA00022692"/>
    </source>
</evidence>
<dbReference type="Proteomes" id="UP000187338">
    <property type="component" value="Unassembled WGS sequence"/>
</dbReference>
<feature type="transmembrane region" description="Helical" evidence="8">
    <location>
        <begin position="153"/>
        <end position="172"/>
    </location>
</feature>
<feature type="domain" description="Cation efflux protein cytoplasmic" evidence="10">
    <location>
        <begin position="207"/>
        <end position="285"/>
    </location>
</feature>
<proteinExistence type="inferred from homology"/>
<evidence type="ECO:0000259" key="9">
    <source>
        <dbReference type="Pfam" id="PF01545"/>
    </source>
</evidence>